<evidence type="ECO:0000256" key="2">
    <source>
        <dbReference type="SAM" id="Phobius"/>
    </source>
</evidence>
<reference evidence="3 4" key="1">
    <citation type="submission" date="2024-04" db="EMBL/GenBank/DDBJ databases">
        <title>Phyllosticta paracitricarpa is synonymous to the EU quarantine fungus P. citricarpa based on phylogenomic analyses.</title>
        <authorList>
            <consortium name="Lawrence Berkeley National Laboratory"/>
            <person name="Van Ingen-Buijs V.A."/>
            <person name="Van Westerhoven A.C."/>
            <person name="Haridas S."/>
            <person name="Skiadas P."/>
            <person name="Martin F."/>
            <person name="Groenewald J.Z."/>
            <person name="Crous P.W."/>
            <person name="Seidl M.F."/>
        </authorList>
    </citation>
    <scope>NUCLEOTIDE SEQUENCE [LARGE SCALE GENOMIC DNA]</scope>
    <source>
        <strain evidence="3 4">CBS 122670</strain>
    </source>
</reference>
<accession>A0ABR1LP67</accession>
<keyword evidence="2" id="KW-0472">Membrane</keyword>
<evidence type="ECO:0000313" key="4">
    <source>
        <dbReference type="Proteomes" id="UP001365128"/>
    </source>
</evidence>
<name>A0ABR1LP67_9PEZI</name>
<keyword evidence="2" id="KW-1133">Transmembrane helix</keyword>
<sequence length="868" mass="95240">MVYTETTTSYQCGAHSKSSPPPARTRTSTSATTCYRAVKPKTCRSATRIRTWSSLQTGRPRPPSPRIEPSAPIFEEECMPTFPPYRCAVLDARASSFIVNRTYLREKLPQLATFTLSKPVTTLELGNLPPGLNSMRVPTPWRTRASTSASSHGPSLKTRRKKIRPLWMLPMKAATAHAFVLSALAVGTMSMFAYITATKSLESRPESSISLFKALDRANHSAETLKFLNDMKTRRFVCLTPARSPQAGPTSSDYRIDPLPGPVANGTDVMRILGVLYFTTCDVECTIAPGTICAATTMFLSTARASLPSAFSSISAQDSTFDTGTSSLSVRMNTFYLYLIVGSATLGRLPLVILLFNTGTSLTQAFIGDLLSIMSLDEPLFAISYLSVDLSVDASTMPHTDELLTNLCKAVAKLLLLATARRKTSSPWRERVVVTSPSSCRPPRRNHCRLTPGQRTSRSRCCWSRPGSPSWTSPSTWGRPSPGSVAAALSGLLQNLPLVAFKRFSMLMALFMVSMAHSFAVATRSTPITFISQRTNSCFVLLFSLSFLRASWMASKIFTAASAAACDYVLGNHFTRPFAVVFDIFTPICTRTPTRADPRSSVRPDDASRSTVGLQRNPGHGRGLLRKLQHARLTITGLTGLRTRRLPPKVGWIPQASRTEILSKVYATLPATSHCPDSSQHDTFANSSHRFSKAEGQLNRLFHGLRQLQQHLFPRNFRTIVDSTQNPLGFSTEQLEAFRPDPSRSSTASELLRNSPSVPLLTPSFVTKLSPSWRLLRALAGSSVRFNDDQKRVPELLHTKRHEVVEKHDRICKQDDPAPELKNQPTSGPLGSISTLAGNDSGCRGRAWGSSHSGVDIQDFSRAMDLVG</sequence>
<evidence type="ECO:0000313" key="3">
    <source>
        <dbReference type="EMBL" id="KAK7536508.1"/>
    </source>
</evidence>
<dbReference type="Proteomes" id="UP001365128">
    <property type="component" value="Unassembled WGS sequence"/>
</dbReference>
<organism evidence="3 4">
    <name type="scientific">Phyllosticta citricarpa</name>
    <dbReference type="NCBI Taxonomy" id="55181"/>
    <lineage>
        <taxon>Eukaryota</taxon>
        <taxon>Fungi</taxon>
        <taxon>Dikarya</taxon>
        <taxon>Ascomycota</taxon>
        <taxon>Pezizomycotina</taxon>
        <taxon>Dothideomycetes</taxon>
        <taxon>Dothideomycetes incertae sedis</taxon>
        <taxon>Botryosphaeriales</taxon>
        <taxon>Phyllostictaceae</taxon>
        <taxon>Phyllosticta</taxon>
    </lineage>
</organism>
<comment type="caution">
    <text evidence="3">The sequence shown here is derived from an EMBL/GenBank/DDBJ whole genome shotgun (WGS) entry which is preliminary data.</text>
</comment>
<keyword evidence="2" id="KW-0812">Transmembrane</keyword>
<evidence type="ECO:0000256" key="1">
    <source>
        <dbReference type="SAM" id="MobiDB-lite"/>
    </source>
</evidence>
<proteinExistence type="predicted"/>
<feature type="compositionally biased region" description="Polar residues" evidence="1">
    <location>
        <begin position="1"/>
        <end position="11"/>
    </location>
</feature>
<gene>
    <name evidence="3" type="ORF">IWX46DRAFT_583909</name>
</gene>
<protein>
    <submittedName>
        <fullName evidence="3">Uncharacterized protein</fullName>
    </submittedName>
</protein>
<dbReference type="EMBL" id="JBBPDW010000037">
    <property type="protein sequence ID" value="KAK7536508.1"/>
    <property type="molecule type" value="Genomic_DNA"/>
</dbReference>
<feature type="region of interest" description="Disordered" evidence="1">
    <location>
        <begin position="1"/>
        <end position="31"/>
    </location>
</feature>
<feature type="compositionally biased region" description="Polar residues" evidence="1">
    <location>
        <begin position="823"/>
        <end position="836"/>
    </location>
</feature>
<feature type="transmembrane region" description="Helical" evidence="2">
    <location>
        <begin position="169"/>
        <end position="195"/>
    </location>
</feature>
<feature type="transmembrane region" description="Helical" evidence="2">
    <location>
        <begin position="335"/>
        <end position="356"/>
    </location>
</feature>
<feature type="compositionally biased region" description="Basic and acidic residues" evidence="1">
    <location>
        <begin position="594"/>
        <end position="608"/>
    </location>
</feature>
<feature type="region of interest" description="Disordered" evidence="1">
    <location>
        <begin position="594"/>
        <end position="620"/>
    </location>
</feature>
<feature type="region of interest" description="Disordered" evidence="1">
    <location>
        <begin position="814"/>
        <end position="836"/>
    </location>
</feature>
<keyword evidence="4" id="KW-1185">Reference proteome</keyword>